<sequence length="132" mass="15234">MAPNQESSSLVSAWRNQMSSLTSPKSSSTKYSYSTGSYSRLSAQKERQVRRAVPVAIPEVFKVRDRMYVGGKNIPFTRYNTIACRRKVLKEDLDTIHESVYYLDIQWTDLIPEEDIMACVDPRRMMAITFIQ</sequence>
<dbReference type="EMBL" id="CAADRA010007007">
    <property type="protein sequence ID" value="VFT98243.1"/>
    <property type="molecule type" value="Genomic_DNA"/>
</dbReference>
<proteinExistence type="predicted"/>
<accession>A0A485LIK5</accession>
<reference evidence="1" key="2">
    <citation type="submission" date="2019-06" db="EMBL/GenBank/DDBJ databases">
        <title>Genomics analysis of Aphanomyces spp. identifies a new class of oomycete effector associated with host adaptation.</title>
        <authorList>
            <person name="Gaulin E."/>
        </authorList>
    </citation>
    <scope>NUCLEOTIDE SEQUENCE</scope>
    <source>
        <strain evidence="1">CBS 578.67</strain>
    </source>
</reference>
<organism evidence="2 3">
    <name type="scientific">Aphanomyces stellatus</name>
    <dbReference type="NCBI Taxonomy" id="120398"/>
    <lineage>
        <taxon>Eukaryota</taxon>
        <taxon>Sar</taxon>
        <taxon>Stramenopiles</taxon>
        <taxon>Oomycota</taxon>
        <taxon>Saprolegniomycetes</taxon>
        <taxon>Saprolegniales</taxon>
        <taxon>Verrucalvaceae</taxon>
        <taxon>Aphanomyces</taxon>
    </lineage>
</organism>
<dbReference type="AlphaFoldDB" id="A0A485LIK5"/>
<evidence type="ECO:0000313" key="1">
    <source>
        <dbReference type="EMBL" id="KAF0686626.1"/>
    </source>
</evidence>
<name>A0A485LIK5_9STRA</name>
<dbReference type="EMBL" id="VJMH01006981">
    <property type="protein sequence ID" value="KAF0686626.1"/>
    <property type="molecule type" value="Genomic_DNA"/>
</dbReference>
<keyword evidence="3" id="KW-1185">Reference proteome</keyword>
<evidence type="ECO:0000313" key="2">
    <source>
        <dbReference type="EMBL" id="VFT98243.1"/>
    </source>
</evidence>
<evidence type="ECO:0000313" key="3">
    <source>
        <dbReference type="Proteomes" id="UP000332933"/>
    </source>
</evidence>
<gene>
    <name evidence="2" type="primary">Aste57867_21573</name>
    <name evidence="1" type="ORF">As57867_021504</name>
    <name evidence="2" type="ORF">ASTE57867_21573</name>
</gene>
<reference evidence="2 3" key="1">
    <citation type="submission" date="2019-03" db="EMBL/GenBank/DDBJ databases">
        <authorList>
            <person name="Gaulin E."/>
            <person name="Dumas B."/>
        </authorList>
    </citation>
    <scope>NUCLEOTIDE SEQUENCE [LARGE SCALE GENOMIC DNA]</scope>
    <source>
        <strain evidence="2">CBS 568.67</strain>
    </source>
</reference>
<dbReference type="OrthoDB" id="76806at2759"/>
<protein>
    <submittedName>
        <fullName evidence="2">Aste57867_21573 protein</fullName>
    </submittedName>
</protein>
<dbReference type="Proteomes" id="UP000332933">
    <property type="component" value="Unassembled WGS sequence"/>
</dbReference>